<gene>
    <name evidence="5" type="ORF">I5M19_08290</name>
</gene>
<dbReference type="GO" id="GO:0043565">
    <property type="term" value="F:sequence-specific DNA binding"/>
    <property type="evidence" value="ECO:0007669"/>
    <property type="project" value="InterPro"/>
</dbReference>
<dbReference type="SUPFAM" id="SSF51182">
    <property type="entry name" value="RmlC-like cupins"/>
    <property type="match status" value="1"/>
</dbReference>
<dbReference type="SUPFAM" id="SSF46689">
    <property type="entry name" value="Homeodomain-like"/>
    <property type="match status" value="1"/>
</dbReference>
<evidence type="ECO:0000313" key="5">
    <source>
        <dbReference type="EMBL" id="MBK0379301.1"/>
    </source>
</evidence>
<protein>
    <submittedName>
        <fullName evidence="5">Helix-turn-helix domain-containing protein</fullName>
    </submittedName>
</protein>
<dbReference type="SMART" id="SM00342">
    <property type="entry name" value="HTH_ARAC"/>
    <property type="match status" value="1"/>
</dbReference>
<dbReference type="Pfam" id="PF12833">
    <property type="entry name" value="HTH_18"/>
    <property type="match status" value="1"/>
</dbReference>
<dbReference type="Gene3D" id="1.10.10.60">
    <property type="entry name" value="Homeodomain-like"/>
    <property type="match status" value="1"/>
</dbReference>
<comment type="caution">
    <text evidence="5">The sequence shown here is derived from an EMBL/GenBank/DDBJ whole genome shotgun (WGS) entry which is preliminary data.</text>
</comment>
<dbReference type="PANTHER" id="PTHR43280">
    <property type="entry name" value="ARAC-FAMILY TRANSCRIPTIONAL REGULATOR"/>
    <property type="match status" value="1"/>
</dbReference>
<evidence type="ECO:0000313" key="6">
    <source>
        <dbReference type="Proteomes" id="UP000613193"/>
    </source>
</evidence>
<evidence type="ECO:0000256" key="2">
    <source>
        <dbReference type="ARBA" id="ARBA00023125"/>
    </source>
</evidence>
<evidence type="ECO:0000256" key="3">
    <source>
        <dbReference type="ARBA" id="ARBA00023163"/>
    </source>
</evidence>
<dbReference type="Proteomes" id="UP000613193">
    <property type="component" value="Unassembled WGS sequence"/>
</dbReference>
<keyword evidence="2" id="KW-0238">DNA-binding</keyword>
<evidence type="ECO:0000259" key="4">
    <source>
        <dbReference type="PROSITE" id="PS01124"/>
    </source>
</evidence>
<proteinExistence type="predicted"/>
<evidence type="ECO:0000256" key="1">
    <source>
        <dbReference type="ARBA" id="ARBA00023015"/>
    </source>
</evidence>
<dbReference type="Gene3D" id="2.60.120.10">
    <property type="entry name" value="Jelly Rolls"/>
    <property type="match status" value="1"/>
</dbReference>
<keyword evidence="6" id="KW-1185">Reference proteome</keyword>
<dbReference type="InterPro" id="IPR009057">
    <property type="entry name" value="Homeodomain-like_sf"/>
</dbReference>
<organism evidence="5 6">
    <name type="scientific">Mucilaginibacter segetis</name>
    <dbReference type="NCBI Taxonomy" id="2793071"/>
    <lineage>
        <taxon>Bacteria</taxon>
        <taxon>Pseudomonadati</taxon>
        <taxon>Bacteroidota</taxon>
        <taxon>Sphingobacteriia</taxon>
        <taxon>Sphingobacteriales</taxon>
        <taxon>Sphingobacteriaceae</taxon>
        <taxon>Mucilaginibacter</taxon>
    </lineage>
</organism>
<dbReference type="EMBL" id="JAEHFW010000001">
    <property type="protein sequence ID" value="MBK0379301.1"/>
    <property type="molecule type" value="Genomic_DNA"/>
</dbReference>
<keyword evidence="3" id="KW-0804">Transcription</keyword>
<dbReference type="InterPro" id="IPR014710">
    <property type="entry name" value="RmlC-like_jellyroll"/>
</dbReference>
<accession>A0A934PUC7</accession>
<sequence>MATEFGRGIAIERMVIDDLKDFQGSQDAHRHDGHSFFLLEQGTVQLEIDFQSCTLTAPAVIYIHPDQVHFTLNSEALIVNSLVMTDEFVRPEYLNSLGELVPAPPIALRPGQLLLILEMFALTIKLQTTGRAFIDSCNAIAAWVMDQYAGTTEPHSRFEVINRSFRKLLEQHYRTDKRPAAYAEKLHLSVPYLNECVKNVTGYPVSHHIRQRVILEAKRLLYHTPLSVKEISALLGYDDYPYFSRLFTKMTGQSALAFRNRD</sequence>
<dbReference type="InterPro" id="IPR011051">
    <property type="entry name" value="RmlC_Cupin_sf"/>
</dbReference>
<dbReference type="RefSeq" id="WP_200065735.1">
    <property type="nucleotide sequence ID" value="NZ_JAEHFW010000001.1"/>
</dbReference>
<dbReference type="AlphaFoldDB" id="A0A934PUC7"/>
<feature type="domain" description="HTH araC/xylS-type" evidence="4">
    <location>
        <begin position="163"/>
        <end position="261"/>
    </location>
</feature>
<name>A0A934PUC7_9SPHI</name>
<dbReference type="GO" id="GO:0003700">
    <property type="term" value="F:DNA-binding transcription factor activity"/>
    <property type="evidence" value="ECO:0007669"/>
    <property type="project" value="InterPro"/>
</dbReference>
<dbReference type="InterPro" id="IPR018060">
    <property type="entry name" value="HTH_AraC"/>
</dbReference>
<keyword evidence="1" id="KW-0805">Transcription regulation</keyword>
<dbReference type="PANTHER" id="PTHR43280:SF2">
    <property type="entry name" value="HTH-TYPE TRANSCRIPTIONAL REGULATOR EXSA"/>
    <property type="match status" value="1"/>
</dbReference>
<dbReference type="PROSITE" id="PS01124">
    <property type="entry name" value="HTH_ARAC_FAMILY_2"/>
    <property type="match status" value="1"/>
</dbReference>
<reference evidence="5" key="1">
    <citation type="submission" date="2020-12" db="EMBL/GenBank/DDBJ databases">
        <title>Bacterial novel species Mucilaginibacter sp. SD-g isolated from soil.</title>
        <authorList>
            <person name="Jung H.-Y."/>
        </authorList>
    </citation>
    <scope>NUCLEOTIDE SEQUENCE</scope>
    <source>
        <strain evidence="5">SD-g</strain>
    </source>
</reference>